<dbReference type="AlphaFoldDB" id="A0A1V6PPZ0"/>
<accession>A0A1V6PPZ0</accession>
<comment type="caution">
    <text evidence="2">The sequence shown here is derived from an EMBL/GenBank/DDBJ whole genome shotgun (WGS) entry which is preliminary data.</text>
</comment>
<evidence type="ECO:0000256" key="1">
    <source>
        <dbReference type="SAM" id="Coils"/>
    </source>
</evidence>
<proteinExistence type="predicted"/>
<keyword evidence="1" id="KW-0175">Coiled coil</keyword>
<evidence type="ECO:0000313" key="2">
    <source>
        <dbReference type="EMBL" id="OQD79023.1"/>
    </source>
</evidence>
<organism evidence="2 3">
    <name type="scientific">Penicillium antarcticum</name>
    <dbReference type="NCBI Taxonomy" id="416450"/>
    <lineage>
        <taxon>Eukaryota</taxon>
        <taxon>Fungi</taxon>
        <taxon>Dikarya</taxon>
        <taxon>Ascomycota</taxon>
        <taxon>Pezizomycotina</taxon>
        <taxon>Eurotiomycetes</taxon>
        <taxon>Eurotiomycetidae</taxon>
        <taxon>Eurotiales</taxon>
        <taxon>Aspergillaceae</taxon>
        <taxon>Penicillium</taxon>
    </lineage>
</organism>
<dbReference type="EMBL" id="MDYN01000066">
    <property type="protein sequence ID" value="OQD79023.1"/>
    <property type="molecule type" value="Genomic_DNA"/>
</dbReference>
<sequence>MRLIFSSNITKAVSIISPTETPSLNSGNHDATPVVNSGSLEGFIRYIGVLASSSESQFASAVLGEITQQREKIQYQDAELKRLQNEILDMKERKRITIEDMYAVNENEKAKQRDSATHIEKLRATVDEKENKITEYSQTLRATQEEIAKLESTCSQELAKVSQSAKDIDTLQTNLKDKDRMIDQMKTAGSKLKSILSSEQKKKEELEAANASMNTELRAVKAYIQRLESFPAQSSDIDEDSV</sequence>
<name>A0A1V6PPZ0_9EURO</name>
<evidence type="ECO:0000313" key="3">
    <source>
        <dbReference type="Proteomes" id="UP000191672"/>
    </source>
</evidence>
<reference evidence="3" key="1">
    <citation type="journal article" date="2017" name="Nat. Microbiol.">
        <title>Global analysis of biosynthetic gene clusters reveals vast potential of secondary metabolite production in Penicillium species.</title>
        <authorList>
            <person name="Nielsen J.C."/>
            <person name="Grijseels S."/>
            <person name="Prigent S."/>
            <person name="Ji B."/>
            <person name="Dainat J."/>
            <person name="Nielsen K.F."/>
            <person name="Frisvad J.C."/>
            <person name="Workman M."/>
            <person name="Nielsen J."/>
        </authorList>
    </citation>
    <scope>NUCLEOTIDE SEQUENCE [LARGE SCALE GENOMIC DNA]</scope>
    <source>
        <strain evidence="3">IBT 31811</strain>
    </source>
</reference>
<keyword evidence="3" id="KW-1185">Reference proteome</keyword>
<feature type="coiled-coil region" evidence="1">
    <location>
        <begin position="66"/>
        <end position="216"/>
    </location>
</feature>
<protein>
    <submittedName>
        <fullName evidence="2">Uncharacterized protein</fullName>
    </submittedName>
</protein>
<dbReference type="Proteomes" id="UP000191672">
    <property type="component" value="Unassembled WGS sequence"/>
</dbReference>
<gene>
    <name evidence="2" type="ORF">PENANT_c066G01191</name>
</gene>